<name>A0AAX1XFS6_9VIBR</name>
<evidence type="ECO:0008006" key="3">
    <source>
        <dbReference type="Google" id="ProtNLM"/>
    </source>
</evidence>
<dbReference type="AlphaFoldDB" id="A0AAX1XFS6"/>
<dbReference type="Gene3D" id="3.40.1350.10">
    <property type="match status" value="1"/>
</dbReference>
<gene>
    <name evidence="1" type="ORF">CYQ91_23985</name>
</gene>
<organism evidence="1 2">
    <name type="scientific">Vibrio diabolicus</name>
    <dbReference type="NCBI Taxonomy" id="50719"/>
    <lineage>
        <taxon>Bacteria</taxon>
        <taxon>Pseudomonadati</taxon>
        <taxon>Pseudomonadota</taxon>
        <taxon>Gammaproteobacteria</taxon>
        <taxon>Vibrionales</taxon>
        <taxon>Vibrionaceae</taxon>
        <taxon>Vibrio</taxon>
        <taxon>Vibrio diabolicus subgroup</taxon>
    </lineage>
</organism>
<proteinExistence type="predicted"/>
<protein>
    <recommendedName>
        <fullName evidence="3">PD(D/E)XK endonuclease domain-containing protein</fullName>
    </recommendedName>
</protein>
<dbReference type="SUPFAM" id="SSF52980">
    <property type="entry name" value="Restriction endonuclease-like"/>
    <property type="match status" value="1"/>
</dbReference>
<accession>A0AAX1XFS6</accession>
<sequence>MSERANSFDTGIAAEYFVLSQLYRRGFEAYLSQGNKKSIDIRVITNTGKSISIDVKAVRGYSSLVVNNVVEAENHFVVCVVYNNKFSDISTFPDVFVIPSHKIPELRKEWKAEKRLMKGDLTSYKNRWDDIC</sequence>
<evidence type="ECO:0000313" key="2">
    <source>
        <dbReference type="Proteomes" id="UP000283878"/>
    </source>
</evidence>
<comment type="caution">
    <text evidence="1">The sequence shown here is derived from an EMBL/GenBank/DDBJ whole genome shotgun (WGS) entry which is preliminary data.</text>
</comment>
<dbReference type="InterPro" id="IPR011856">
    <property type="entry name" value="tRNA_endonuc-like_dom_sf"/>
</dbReference>
<dbReference type="GO" id="GO:0003676">
    <property type="term" value="F:nucleic acid binding"/>
    <property type="evidence" value="ECO:0007669"/>
    <property type="project" value="InterPro"/>
</dbReference>
<reference evidence="1 2" key="1">
    <citation type="journal article" date="2018" name="AMB Express">
        <title>Occurrence and significance of pathogenicity and fitness islands in environmental vibrios.</title>
        <authorList>
            <person name="Klein S."/>
            <person name="Pipes S."/>
            <person name="Lovell C.R."/>
        </authorList>
    </citation>
    <scope>NUCLEOTIDE SEQUENCE [LARGE SCALE GENOMIC DNA]</scope>
    <source>
        <strain evidence="1 2">JBS-8-11-1</strain>
    </source>
</reference>
<dbReference type="InterPro" id="IPR011335">
    <property type="entry name" value="Restrct_endonuc-II-like"/>
</dbReference>
<dbReference type="RefSeq" id="WP_045588472.1">
    <property type="nucleotide sequence ID" value="NZ_PKPZ01000041.1"/>
</dbReference>
<evidence type="ECO:0000313" key="1">
    <source>
        <dbReference type="EMBL" id="RPB32072.1"/>
    </source>
</evidence>
<dbReference type="EMBL" id="PKPZ01000041">
    <property type="protein sequence ID" value="RPB32072.1"/>
    <property type="molecule type" value="Genomic_DNA"/>
</dbReference>
<dbReference type="Proteomes" id="UP000283878">
    <property type="component" value="Unassembled WGS sequence"/>
</dbReference>